<accession>A0A6G0NDB6</accession>
<evidence type="ECO:0000313" key="3">
    <source>
        <dbReference type="Proteomes" id="UP000476176"/>
    </source>
</evidence>
<name>A0A6G0NDB6_9STRA</name>
<evidence type="ECO:0000256" key="1">
    <source>
        <dbReference type="SAM" id="MobiDB-lite"/>
    </source>
</evidence>
<proteinExistence type="predicted"/>
<feature type="region of interest" description="Disordered" evidence="1">
    <location>
        <begin position="1"/>
        <end position="99"/>
    </location>
</feature>
<feature type="compositionally biased region" description="Basic and acidic residues" evidence="1">
    <location>
        <begin position="72"/>
        <end position="81"/>
    </location>
</feature>
<sequence>MPDTPTLPPAQTLTPMPDTPKTSPVPTSTQTPTPKPDTPKVPPAVSRTLRRRSRLSVMGNHSTQSQAGPDAGTEHAAHAEPEEGEDANAETQPHFSQAM</sequence>
<comment type="caution">
    <text evidence="2">The sequence shown here is derived from an EMBL/GenBank/DDBJ whole genome shotgun (WGS) entry which is preliminary data.</text>
</comment>
<protein>
    <submittedName>
        <fullName evidence="2">Uncharacterized protein</fullName>
    </submittedName>
</protein>
<feature type="compositionally biased region" description="Pro residues" evidence="1">
    <location>
        <begin position="33"/>
        <end position="42"/>
    </location>
</feature>
<reference evidence="2 3" key="1">
    <citation type="submission" date="2018-09" db="EMBL/GenBank/DDBJ databases">
        <title>Genomic investigation of the strawberry pathogen Phytophthora fragariae indicates pathogenicity is determined by transcriptional variation in three key races.</title>
        <authorList>
            <person name="Adams T.M."/>
            <person name="Armitage A.D."/>
            <person name="Sobczyk M.K."/>
            <person name="Bates H.J."/>
            <person name="Dunwell J.M."/>
            <person name="Nellist C.F."/>
            <person name="Harrison R.J."/>
        </authorList>
    </citation>
    <scope>NUCLEOTIDE SEQUENCE [LARGE SCALE GENOMIC DNA]</scope>
    <source>
        <strain evidence="2 3">BC-23</strain>
    </source>
</reference>
<dbReference type="Proteomes" id="UP000476176">
    <property type="component" value="Unassembled WGS sequence"/>
</dbReference>
<gene>
    <name evidence="2" type="ORF">PF004_g18162</name>
</gene>
<dbReference type="AlphaFoldDB" id="A0A6G0NDB6"/>
<feature type="compositionally biased region" description="Low complexity" evidence="1">
    <location>
        <begin position="9"/>
        <end position="32"/>
    </location>
</feature>
<evidence type="ECO:0000313" key="2">
    <source>
        <dbReference type="EMBL" id="KAE9203345.1"/>
    </source>
</evidence>
<dbReference type="EMBL" id="QXGC01001421">
    <property type="protein sequence ID" value="KAE9203345.1"/>
    <property type="molecule type" value="Genomic_DNA"/>
</dbReference>
<feature type="compositionally biased region" description="Polar residues" evidence="1">
    <location>
        <begin position="89"/>
        <end position="99"/>
    </location>
</feature>
<organism evidence="2 3">
    <name type="scientific">Phytophthora fragariae</name>
    <dbReference type="NCBI Taxonomy" id="53985"/>
    <lineage>
        <taxon>Eukaryota</taxon>
        <taxon>Sar</taxon>
        <taxon>Stramenopiles</taxon>
        <taxon>Oomycota</taxon>
        <taxon>Peronosporomycetes</taxon>
        <taxon>Peronosporales</taxon>
        <taxon>Peronosporaceae</taxon>
        <taxon>Phytophthora</taxon>
    </lineage>
</organism>